<evidence type="ECO:0000256" key="2">
    <source>
        <dbReference type="ARBA" id="ARBA00037999"/>
    </source>
</evidence>
<evidence type="ECO:0000256" key="3">
    <source>
        <dbReference type="RuleBase" id="RU004508"/>
    </source>
</evidence>
<dbReference type="PANTHER" id="PTHR30244:SF9">
    <property type="entry name" value="PROTEIN RV3402C"/>
    <property type="match status" value="1"/>
</dbReference>
<evidence type="ECO:0000313" key="5">
    <source>
        <dbReference type="Proteomes" id="UP000623967"/>
    </source>
</evidence>
<dbReference type="Proteomes" id="UP000623967">
    <property type="component" value="Unassembled WGS sequence"/>
</dbReference>
<evidence type="ECO:0000256" key="1">
    <source>
        <dbReference type="ARBA" id="ARBA00022898"/>
    </source>
</evidence>
<dbReference type="InterPro" id="IPR000653">
    <property type="entry name" value="DegT/StrS_aminotransferase"/>
</dbReference>
<dbReference type="InterPro" id="IPR015424">
    <property type="entry name" value="PyrdxlP-dep_Trfase"/>
</dbReference>
<protein>
    <submittedName>
        <fullName evidence="4">DegT/DnrJ/EryC1/StrS family aminotransferase</fullName>
    </submittedName>
</protein>
<keyword evidence="1 3" id="KW-0663">Pyridoxal phosphate</keyword>
<evidence type="ECO:0000313" key="4">
    <source>
        <dbReference type="EMBL" id="MBL4954468.1"/>
    </source>
</evidence>
<keyword evidence="4" id="KW-0808">Transferase</keyword>
<dbReference type="Gene3D" id="3.40.640.10">
    <property type="entry name" value="Type I PLP-dependent aspartate aminotransferase-like (Major domain)"/>
    <property type="match status" value="1"/>
</dbReference>
<proteinExistence type="inferred from homology"/>
<dbReference type="EMBL" id="JAESWB010000340">
    <property type="protein sequence ID" value="MBL4954468.1"/>
    <property type="molecule type" value="Genomic_DNA"/>
</dbReference>
<comment type="similarity">
    <text evidence="2 3">Belongs to the DegT/DnrJ/EryC1 family.</text>
</comment>
<dbReference type="CDD" id="cd00616">
    <property type="entry name" value="AHBA_syn"/>
    <property type="match status" value="1"/>
</dbReference>
<dbReference type="GO" id="GO:0008483">
    <property type="term" value="F:transaminase activity"/>
    <property type="evidence" value="ECO:0007669"/>
    <property type="project" value="UniProtKB-KW"/>
</dbReference>
<dbReference type="InterPro" id="IPR015421">
    <property type="entry name" value="PyrdxlP-dep_Trfase_major"/>
</dbReference>
<comment type="caution">
    <text evidence="4">The sequence shown here is derived from an EMBL/GenBank/DDBJ whole genome shotgun (WGS) entry which is preliminary data.</text>
</comment>
<dbReference type="PANTHER" id="PTHR30244">
    <property type="entry name" value="TRANSAMINASE"/>
    <property type="match status" value="1"/>
</dbReference>
<reference evidence="4 5" key="1">
    <citation type="submission" date="2021-01" db="EMBL/GenBank/DDBJ databases">
        <title>Genome public.</title>
        <authorList>
            <person name="Liu C."/>
            <person name="Sun Q."/>
        </authorList>
    </citation>
    <scope>NUCLEOTIDE SEQUENCE [LARGE SCALE GENOMIC DNA]</scope>
    <source>
        <strain evidence="4 5">YIM B02564</strain>
    </source>
</reference>
<organism evidence="4 5">
    <name type="scientific">Neobacillus paridis</name>
    <dbReference type="NCBI Taxonomy" id="2803862"/>
    <lineage>
        <taxon>Bacteria</taxon>
        <taxon>Bacillati</taxon>
        <taxon>Bacillota</taxon>
        <taxon>Bacilli</taxon>
        <taxon>Bacillales</taxon>
        <taxon>Bacillaceae</taxon>
        <taxon>Neobacillus</taxon>
    </lineage>
</organism>
<dbReference type="PIRSF" id="PIRSF000390">
    <property type="entry name" value="PLP_StrS"/>
    <property type="match status" value="1"/>
</dbReference>
<accession>A0ABS1TTG2</accession>
<keyword evidence="5" id="KW-1185">Reference proteome</keyword>
<dbReference type="SUPFAM" id="SSF53383">
    <property type="entry name" value="PLP-dependent transferases"/>
    <property type="match status" value="1"/>
</dbReference>
<dbReference type="Pfam" id="PF01041">
    <property type="entry name" value="DegT_DnrJ_EryC1"/>
    <property type="match status" value="1"/>
</dbReference>
<keyword evidence="4" id="KW-0032">Aminotransferase</keyword>
<sequence length="372" mass="42589">MIPVTQPFLPPKDEYDHLISRLWDSKWLTNNGVYVRQLEEELEEYLNVPSCYYVGNGTIALQLAIQSLKLKNEIITTPFSFVATTTSILWENCEPVFVDIDPNTLCIDPNKIEEAITSNTEAILATHVYGIPCDVERIEEIAKKHHLKVIYDAAHAFGVRYKGESLLQFGDISTLSFHATKPFHTVEGGAIINNMGERVDNQIALLRSFGFRGDDYVTAGINAKNSEFHAAMGLCNLKYIDDIITNRKKTSETYDTLLENRVERPFISGDVQYNYAYYPVIFETEEELLHAKSQLENNDIESRRYFYPSLNTMTYLKNTISCPISEDMARRILCLPLFSGLNDEDVERIANIIIGEKINEFAHNRRSRLHRV</sequence>
<gene>
    <name evidence="4" type="ORF">JK635_20115</name>
</gene>
<name>A0ABS1TTG2_9BACI</name>